<reference evidence="4" key="1">
    <citation type="submission" date="2023-06" db="EMBL/GenBank/DDBJ databases">
        <title>Conoideocrella luteorostrata (Hypocreales: Clavicipitaceae), a potential biocontrol fungus for elongate hemlock scale in United States Christmas tree production areas.</title>
        <authorList>
            <person name="Barrett H."/>
            <person name="Lovett B."/>
            <person name="Macias A.M."/>
            <person name="Stajich J.E."/>
            <person name="Kasson M.T."/>
        </authorList>
    </citation>
    <scope>NUCLEOTIDE SEQUENCE</scope>
    <source>
        <strain evidence="4">ARSEF 14590</strain>
    </source>
</reference>
<dbReference type="InterPro" id="IPR036770">
    <property type="entry name" value="Ankyrin_rpt-contain_sf"/>
</dbReference>
<keyword evidence="2" id="KW-0040">ANK repeat</keyword>
<dbReference type="PANTHER" id="PTHR10039">
    <property type="entry name" value="AMELOGENIN"/>
    <property type="match status" value="1"/>
</dbReference>
<dbReference type="InterPro" id="IPR002110">
    <property type="entry name" value="Ankyrin_rpt"/>
</dbReference>
<accession>A0AAJ0CR58</accession>
<dbReference type="EMBL" id="JASWJB010000102">
    <property type="protein sequence ID" value="KAK2598032.1"/>
    <property type="molecule type" value="Genomic_DNA"/>
</dbReference>
<protein>
    <recommendedName>
        <fullName evidence="3">Peptidase A2 domain-containing protein</fullName>
    </recommendedName>
</protein>
<dbReference type="Gene3D" id="1.25.40.20">
    <property type="entry name" value="Ankyrin repeat-containing domain"/>
    <property type="match status" value="1"/>
</dbReference>
<sequence>MATSSGLSMREIWLQQKEARPAQSLQHEPRRKTCEPSRFLHLLEPTDYSGENSPLAKHLAAHVQGTGDWLPLLPEFQTWKSDPSPDSGLLWISGPAGSGKSVMAAMAIQQLRQDNARLLYFFFQKRIEPAQTRNDIMALRDCVHQIVPYSAGLQKMLDSTYMLKFYSVRGLSTEDMWQYLRVGLAEATSEPDSRPWFMIVDALNEIDDDVSAKQFTDAIIDLGRWKPGRVKVLATSRFDSPLADNLRRKCRLEISLSSFKREMDNDISAYVQHRLAQFKLDKEHHTSVQNKLCALSNGSILYARLAMDRLCHCKTNLDLEQLLAEFPSDLEQLYYSILRHGVKITRVPPATQRLILQLVTHSMYPLQLPQVAQCLKFSEPETFRNRATTQVEEMICRLCSPLLQTSSNGTIDALDYSFVEFLTDKTRRITNGEEEHLAGLDYGSTHQVIALQCLNYLESFGLSELTLGKNPTAYGNRGFIYEEFWHMSGEVSGFCQYSGKRWFLHVQKSEATGIDQSQVVAVLDRLMIGDNISKLFGMARYFLKDYVLATNDPLYVALTLGLIPYAKHIIERPEYISPGDTNIPVLAYAAERGHVEVVRALLEHSKVVQVDEFDSRVLQNQTALHYAAANNYSEIVRLLLNAGADPHLWSVNRDGSNTGPAETTQHTAIKIACQRGSLDSLREMLPSITTSKDLNKAIAWAAGSGCAAVVEFLVSQPLAQVNEQLYGMTPLMHASMMRFPACIKHLLDSGADATISSSEQIPRGYGPAEAGCTAIHYWTRDDLRPFSGFGSHSETQDSAASLSLLTRAGGDLNARDANGNPPLYRVKRLETAKLLLEAGADCTGFELSPMVLPEVEEFINERRNAAIA</sequence>
<dbReference type="PANTHER" id="PTHR10039:SF16">
    <property type="entry name" value="GPI INOSITOL-DEACYLASE"/>
    <property type="match status" value="1"/>
</dbReference>
<keyword evidence="1" id="KW-0677">Repeat</keyword>
<dbReference type="GO" id="GO:0004190">
    <property type="term" value="F:aspartic-type endopeptidase activity"/>
    <property type="evidence" value="ECO:0007669"/>
    <property type="project" value="InterPro"/>
</dbReference>
<dbReference type="GO" id="GO:0006508">
    <property type="term" value="P:proteolysis"/>
    <property type="evidence" value="ECO:0007669"/>
    <property type="project" value="InterPro"/>
</dbReference>
<evidence type="ECO:0000313" key="5">
    <source>
        <dbReference type="Proteomes" id="UP001251528"/>
    </source>
</evidence>
<evidence type="ECO:0000313" key="4">
    <source>
        <dbReference type="EMBL" id="KAK2598032.1"/>
    </source>
</evidence>
<dbReference type="PROSITE" id="PS50297">
    <property type="entry name" value="ANK_REP_REGION"/>
    <property type="match status" value="1"/>
</dbReference>
<organism evidence="4 5">
    <name type="scientific">Conoideocrella luteorostrata</name>
    <dbReference type="NCBI Taxonomy" id="1105319"/>
    <lineage>
        <taxon>Eukaryota</taxon>
        <taxon>Fungi</taxon>
        <taxon>Dikarya</taxon>
        <taxon>Ascomycota</taxon>
        <taxon>Pezizomycotina</taxon>
        <taxon>Sordariomycetes</taxon>
        <taxon>Hypocreomycetidae</taxon>
        <taxon>Hypocreales</taxon>
        <taxon>Clavicipitaceae</taxon>
        <taxon>Conoideocrella</taxon>
    </lineage>
</organism>
<dbReference type="InterPro" id="IPR027417">
    <property type="entry name" value="P-loop_NTPase"/>
</dbReference>
<dbReference type="SUPFAM" id="SSF52540">
    <property type="entry name" value="P-loop containing nucleoside triphosphate hydrolases"/>
    <property type="match status" value="1"/>
</dbReference>
<comment type="caution">
    <text evidence="4">The sequence shown here is derived from an EMBL/GenBank/DDBJ whole genome shotgun (WGS) entry which is preliminary data.</text>
</comment>
<dbReference type="Gene3D" id="3.40.50.300">
    <property type="entry name" value="P-loop containing nucleotide triphosphate hydrolases"/>
    <property type="match status" value="1"/>
</dbReference>
<dbReference type="Proteomes" id="UP001251528">
    <property type="component" value="Unassembled WGS sequence"/>
</dbReference>
<dbReference type="SUPFAM" id="SSF48403">
    <property type="entry name" value="Ankyrin repeat"/>
    <property type="match status" value="1"/>
</dbReference>
<feature type="domain" description="Peptidase A2" evidence="3">
    <location>
        <begin position="743"/>
        <end position="791"/>
    </location>
</feature>
<dbReference type="Pfam" id="PF12796">
    <property type="entry name" value="Ank_2"/>
    <property type="match status" value="2"/>
</dbReference>
<evidence type="ECO:0000256" key="2">
    <source>
        <dbReference type="PROSITE-ProRule" id="PRU00023"/>
    </source>
</evidence>
<gene>
    <name evidence="4" type="ORF">QQS21_005869</name>
</gene>
<feature type="repeat" description="ANK" evidence="2">
    <location>
        <begin position="619"/>
        <end position="651"/>
    </location>
</feature>
<feature type="repeat" description="ANK" evidence="2">
    <location>
        <begin position="726"/>
        <end position="758"/>
    </location>
</feature>
<dbReference type="PROSITE" id="PS50175">
    <property type="entry name" value="ASP_PROT_RETROV"/>
    <property type="match status" value="1"/>
</dbReference>
<dbReference type="Pfam" id="PF24883">
    <property type="entry name" value="NPHP3_N"/>
    <property type="match status" value="1"/>
</dbReference>
<keyword evidence="5" id="KW-1185">Reference proteome</keyword>
<dbReference type="SMART" id="SM00248">
    <property type="entry name" value="ANK"/>
    <property type="match status" value="5"/>
</dbReference>
<evidence type="ECO:0000256" key="1">
    <source>
        <dbReference type="ARBA" id="ARBA00022737"/>
    </source>
</evidence>
<dbReference type="PROSITE" id="PS50088">
    <property type="entry name" value="ANK_REPEAT"/>
    <property type="match status" value="2"/>
</dbReference>
<dbReference type="AlphaFoldDB" id="A0AAJ0CR58"/>
<name>A0AAJ0CR58_9HYPO</name>
<dbReference type="InterPro" id="IPR001995">
    <property type="entry name" value="Peptidase_A2_cat"/>
</dbReference>
<dbReference type="InterPro" id="IPR056884">
    <property type="entry name" value="NPHP3-like_N"/>
</dbReference>
<proteinExistence type="predicted"/>
<evidence type="ECO:0000259" key="3">
    <source>
        <dbReference type="PROSITE" id="PS50175"/>
    </source>
</evidence>